<dbReference type="Proteomes" id="UP001596203">
    <property type="component" value="Unassembled WGS sequence"/>
</dbReference>
<dbReference type="Gene3D" id="3.30.559.30">
    <property type="entry name" value="Nonribosomal peptide synthetase, condensation domain"/>
    <property type="match status" value="2"/>
</dbReference>
<dbReference type="Pfam" id="PF00668">
    <property type="entry name" value="Condensation"/>
    <property type="match status" value="2"/>
</dbReference>
<reference evidence="6" key="1">
    <citation type="journal article" date="2019" name="Int. J. Syst. Evol. Microbiol.">
        <title>The Global Catalogue of Microorganisms (GCM) 10K type strain sequencing project: providing services to taxonomists for standard genome sequencing and annotation.</title>
        <authorList>
            <consortium name="The Broad Institute Genomics Platform"/>
            <consortium name="The Broad Institute Genome Sequencing Center for Infectious Disease"/>
            <person name="Wu L."/>
            <person name="Ma J."/>
        </authorList>
    </citation>
    <scope>NUCLEOTIDE SEQUENCE [LARGE SCALE GENOMIC DNA]</scope>
    <source>
        <strain evidence="6">ZS-35-S2</strain>
    </source>
</reference>
<dbReference type="InterPro" id="IPR029058">
    <property type="entry name" value="AB_hydrolase_fold"/>
</dbReference>
<dbReference type="SMART" id="SM00823">
    <property type="entry name" value="PKS_PP"/>
    <property type="match status" value="3"/>
</dbReference>
<organism evidence="5 6">
    <name type="scientific">Plantactinospora solaniradicis</name>
    <dbReference type="NCBI Taxonomy" id="1723736"/>
    <lineage>
        <taxon>Bacteria</taxon>
        <taxon>Bacillati</taxon>
        <taxon>Actinomycetota</taxon>
        <taxon>Actinomycetes</taxon>
        <taxon>Micromonosporales</taxon>
        <taxon>Micromonosporaceae</taxon>
        <taxon>Plantactinospora</taxon>
    </lineage>
</organism>
<dbReference type="InterPro" id="IPR006162">
    <property type="entry name" value="Ppantetheine_attach_site"/>
</dbReference>
<evidence type="ECO:0000313" key="5">
    <source>
        <dbReference type="EMBL" id="MFC6018397.1"/>
    </source>
</evidence>
<dbReference type="Pfam" id="PF00501">
    <property type="entry name" value="AMP-binding"/>
    <property type="match status" value="2"/>
</dbReference>
<dbReference type="SUPFAM" id="SSF52777">
    <property type="entry name" value="CoA-dependent acyltransferases"/>
    <property type="match status" value="4"/>
</dbReference>
<dbReference type="InterPro" id="IPR010071">
    <property type="entry name" value="AA_adenyl_dom"/>
</dbReference>
<dbReference type="Pfam" id="PF00550">
    <property type="entry name" value="PP-binding"/>
    <property type="match status" value="3"/>
</dbReference>
<evidence type="ECO:0000256" key="2">
    <source>
        <dbReference type="ARBA" id="ARBA00022450"/>
    </source>
</evidence>
<feature type="domain" description="Carrier" evidence="4">
    <location>
        <begin position="2241"/>
        <end position="2301"/>
    </location>
</feature>
<dbReference type="PANTHER" id="PTHR45527:SF1">
    <property type="entry name" value="FATTY ACID SYNTHASE"/>
    <property type="match status" value="1"/>
</dbReference>
<dbReference type="InterPro" id="IPR020806">
    <property type="entry name" value="PKS_PP-bd"/>
</dbReference>
<accession>A0ABW1KAS3</accession>
<dbReference type="InterPro" id="IPR009081">
    <property type="entry name" value="PP-bd_ACP"/>
</dbReference>
<sequence>VGVARGYVNRAGLTGERFVACPFGAGERMYRTGDVAKWTADGQLVFAGRADAQVKIRGFRIEPGEVEAAVRSCPGVDQAVAVARDDRLVAYLVADADVDVDIEALRERVATRLPEYMVPAAVVLLDELPLNPNGKVDREALPAPDFAEASVVSRAPATAQEELLCAAFAHVLGIDSVGVDDDFFRLGGHSLLGVRLMARIKAVLGAELQLSALFDRPTVAGLVAEIAVSRRGTPALEPAVRPQRVPLSFAQRRLWFLAQLEGPSPTYNISMALRLSGELDAAALEAAVRDVIVRHESLRTIFPVEDGEPYQQIIDPGELRWQLQVSQVEAGEITGAVEQAGRYAFDLSAEIPIGAWLFQAGPAEQVLVLVVHHVASDGGSMGAFCRDLSAAYTARARGAAPDWRPLPVQYADYTLWQRAVLGDETDPESLLSSQIAYWRRALHGAPEELNLPADRPRPAVAGRTAHRVPVRVPADVHRRLLDLARVAGVTPFMTLQAAMAVLLSRLGAGEDIPIGSAVAGRTTTALDDVVGFFVNTLVIRTDLSGDPAFRQVLSRVRQATLAALANQDVPFERLVEELAPTRSLARHPLFQVTLNLQSAERAAIELGDLRVAWQTAGSATVSAKFDLEVALGETFDPQGRPAGMQGAVIATTDLFDLTTAERIAGWFEHLLGVLTATPDLRVRAVDLLDLRQRERMLREWNDTARELPTTTVVDAFERWAATAPDTAGVVAGDGELTYAQLDARANQVAWYLLDRGVGPETVVGLCLPRGIHMITAILGVWKAGAAYLPIDPQLPADRIGFMLTDSAVRHVLATRAAAAVPAGGVADVTISWLDEPQTLDGRPQTPPPGQHPARLAYVIYTSGSTGTPKGVGVAHDTLSNLMAEFVPLMGAAPGVGMLQFASFSFDASVLDVAVTLSTGATLLVADDEQRAQPTLLRRLPNLRAASVVPSLLAVLDPDEDLTGVETMIVGSEGIAESLARTWSVGRRLIHAYGPTETTVISAVWPVDAGRTGPVPFGRPIVNTRIYLLDAAMRPVPVGVAGEVYIAGAGVARGYVGRPGLTGQRFVACPYGTGERMYRTGDLAKWTEDGQLVFAGRTDHQVKIRGFRIELGEIEAMLHGHPDVEQVVVVAREDRLVAYVVTEAGTPELREHVAARLPEYMVPATFVVLPELPLNVNGKLDREALPAPEYAGGDPERGPATEYEELLCSAFGEVLGRETVGVDEDFFELGGHSLLAVRLASSIRKALGVEMPLRVLFEAPTVASLSARLDDMRTAPTRPALRPRPRPDRVPLSFAQRRLWFLGQMEGPSPIHNIPFVVRLNGRLDADVLDAAMRDVLVRHESLRTVFATADGEPYQRILDPAEVDWQLTVRQVPVGGLAEAVSEAIQYPFDLSAQVPIRGSLFEHGPDEQILVLVVHHIASDGWSRRPLTQDLSSAYAARLRGAAPEWEPLPVQYADYTLWQRELLGSDDDPESLASAQVEYWRRTLEGAPDDLDLPRDRPRPAVASGRGHRVPLLVSAEVHQRLADLARAEGATPFMVLQAALAVLLSRLGAGTDVPIGSGIAGRTDEALDDLVGFFLNTLVIRTDLSGDPQFRQIVARVRETSLSALAHQDVPFDRLVEELAPVRSLSRHPLFQVVLTLQNIERANLELEGTRIGDAASVLEEVGAASVNCDVDVMVGEVFDDQGRPAGLRGSMTVATDLFDEATAQRFADGLARVLETVAANPGVRLHAVDLLDAAERDRMLHHGNGAALAPSEGTVVDLFGRWVAATPKAPAVIADGVRLTYAELDERAGRLAGHLRGLGVGRESVVAVVMDRGADLVVALLGVLKAGAAYLPVDVRYPAERIEFMLADSRAIVVLGVSDVLDELPVRGVVPVAFDDPAVLAAAPVAGPVRVEAESLAYVIYTSGSTGRPKGVALTHAGAVNLARAQIDRFGVGAGDRVLQFAAVGFDAATSELLMALCSGAALVVAAADDLLPGAGLAEAAERLRVSHVTLPPAALAVLGDEDLLSVRTVVSAGDVLSRDLVDRWALGRRLFNAYGPTETTVCASMSVPLAPGDEPTIGVPIANARLFVLDDRLAPVPVGVAGELYVAGVGVARGYVNRAGLTGERFVACPFGAGERMYRTGDVARWTADGQLVFAGRADAQVKIRGFRIEPGEIEAVLRSCPGVDQAAVAVRDDRLVAYVVTEASVAGLRELLAARLPEYMVPAVFVTLERLPLNPNGKVDQAALPAPDHAATGRAPRTVQEQNVCAAFAEVLDLDAVGVDDNFFELGGHSLLAVSLVERLRQRGLSVAVRALFES</sequence>
<dbReference type="Gene3D" id="3.30.559.10">
    <property type="entry name" value="Chloramphenicol acetyltransferase-like domain"/>
    <property type="match status" value="2"/>
</dbReference>
<dbReference type="Gene3D" id="3.40.50.1820">
    <property type="entry name" value="alpha/beta hydrolase"/>
    <property type="match status" value="1"/>
</dbReference>
<feature type="domain" description="Carrier" evidence="4">
    <location>
        <begin position="1197"/>
        <end position="1272"/>
    </location>
</feature>
<dbReference type="SUPFAM" id="SSF56801">
    <property type="entry name" value="Acetyl-CoA synthetase-like"/>
    <property type="match status" value="3"/>
</dbReference>
<dbReference type="EMBL" id="JBHSPR010000014">
    <property type="protein sequence ID" value="MFC6018397.1"/>
    <property type="molecule type" value="Genomic_DNA"/>
</dbReference>
<dbReference type="InterPro" id="IPR020845">
    <property type="entry name" value="AMP-binding_CS"/>
</dbReference>
<feature type="non-terminal residue" evidence="5">
    <location>
        <position position="2301"/>
    </location>
</feature>
<dbReference type="PROSITE" id="PS50075">
    <property type="entry name" value="CARRIER"/>
    <property type="match status" value="3"/>
</dbReference>
<name>A0ABW1KAS3_9ACTN</name>
<dbReference type="InterPro" id="IPR000873">
    <property type="entry name" value="AMP-dep_synth/lig_dom"/>
</dbReference>
<evidence type="ECO:0000256" key="3">
    <source>
        <dbReference type="ARBA" id="ARBA00022553"/>
    </source>
</evidence>
<dbReference type="CDD" id="cd05930">
    <property type="entry name" value="A_NRPS"/>
    <property type="match status" value="1"/>
</dbReference>
<keyword evidence="2" id="KW-0596">Phosphopantetheine</keyword>
<dbReference type="PROSITE" id="PS00012">
    <property type="entry name" value="PHOSPHOPANTETHEINE"/>
    <property type="match status" value="1"/>
</dbReference>
<keyword evidence="6" id="KW-1185">Reference proteome</keyword>
<dbReference type="RefSeq" id="WP_377423837.1">
    <property type="nucleotide sequence ID" value="NZ_JBHSPR010000014.1"/>
</dbReference>
<dbReference type="Gene3D" id="2.30.38.10">
    <property type="entry name" value="Luciferase, Domain 3"/>
    <property type="match status" value="3"/>
</dbReference>
<protein>
    <submittedName>
        <fullName evidence="5">Amino acid adenylation domain-containing protein</fullName>
    </submittedName>
</protein>
<dbReference type="InterPro" id="IPR023213">
    <property type="entry name" value="CAT-like_dom_sf"/>
</dbReference>
<proteinExistence type="predicted"/>
<feature type="domain" description="Carrier" evidence="4">
    <location>
        <begin position="155"/>
        <end position="230"/>
    </location>
</feature>
<dbReference type="InterPro" id="IPR036736">
    <property type="entry name" value="ACP-like_sf"/>
</dbReference>
<dbReference type="Gene3D" id="1.10.1200.10">
    <property type="entry name" value="ACP-like"/>
    <property type="match status" value="2"/>
</dbReference>
<dbReference type="NCBIfam" id="TIGR01733">
    <property type="entry name" value="AA-adenyl-dom"/>
    <property type="match status" value="2"/>
</dbReference>
<evidence type="ECO:0000256" key="1">
    <source>
        <dbReference type="ARBA" id="ARBA00001957"/>
    </source>
</evidence>
<dbReference type="Gene3D" id="3.30.300.30">
    <property type="match status" value="3"/>
</dbReference>
<dbReference type="PANTHER" id="PTHR45527">
    <property type="entry name" value="NONRIBOSOMAL PEPTIDE SYNTHETASE"/>
    <property type="match status" value="1"/>
</dbReference>
<dbReference type="Pfam" id="PF13193">
    <property type="entry name" value="AMP-binding_C"/>
    <property type="match status" value="3"/>
</dbReference>
<comment type="cofactor">
    <cofactor evidence="1">
        <name>pantetheine 4'-phosphate</name>
        <dbReference type="ChEBI" id="CHEBI:47942"/>
    </cofactor>
</comment>
<dbReference type="NCBIfam" id="NF003417">
    <property type="entry name" value="PRK04813.1"/>
    <property type="match status" value="3"/>
</dbReference>
<gene>
    <name evidence="5" type="ORF">ACFP2T_19570</name>
</gene>
<dbReference type="SUPFAM" id="SSF47336">
    <property type="entry name" value="ACP-like"/>
    <property type="match status" value="3"/>
</dbReference>
<dbReference type="InterPro" id="IPR045851">
    <property type="entry name" value="AMP-bd_C_sf"/>
</dbReference>
<dbReference type="InterPro" id="IPR001242">
    <property type="entry name" value="Condensation_dom"/>
</dbReference>
<dbReference type="CDD" id="cd19540">
    <property type="entry name" value="LCL_NRPS-like"/>
    <property type="match status" value="2"/>
</dbReference>
<dbReference type="Gene3D" id="3.40.50.980">
    <property type="match status" value="4"/>
</dbReference>
<comment type="caution">
    <text evidence="5">The sequence shown here is derived from an EMBL/GenBank/DDBJ whole genome shotgun (WGS) entry which is preliminary data.</text>
</comment>
<feature type="non-terminal residue" evidence="5">
    <location>
        <position position="1"/>
    </location>
</feature>
<evidence type="ECO:0000259" key="4">
    <source>
        <dbReference type="PROSITE" id="PS50075"/>
    </source>
</evidence>
<keyword evidence="3" id="KW-0597">Phosphoprotein</keyword>
<dbReference type="InterPro" id="IPR025110">
    <property type="entry name" value="AMP-bd_C"/>
</dbReference>
<dbReference type="PROSITE" id="PS00455">
    <property type="entry name" value="AMP_BINDING"/>
    <property type="match status" value="2"/>
</dbReference>
<evidence type="ECO:0000313" key="6">
    <source>
        <dbReference type="Proteomes" id="UP001596203"/>
    </source>
</evidence>